<evidence type="ECO:0000313" key="7">
    <source>
        <dbReference type="Proteomes" id="UP000244912"/>
    </source>
</evidence>
<dbReference type="InterPro" id="IPR016163">
    <property type="entry name" value="Ald_DH_C"/>
</dbReference>
<dbReference type="Gene3D" id="3.40.309.10">
    <property type="entry name" value="Aldehyde Dehydrogenase, Chain A, domain 2"/>
    <property type="match status" value="1"/>
</dbReference>
<keyword evidence="7" id="KW-1185">Reference proteome</keyword>
<dbReference type="OrthoDB" id="9812625at2"/>
<dbReference type="PANTHER" id="PTHR42986">
    <property type="entry name" value="BENZALDEHYDE DEHYDROGENASE YFMT"/>
    <property type="match status" value="1"/>
</dbReference>
<keyword evidence="3" id="KW-0520">NAD</keyword>
<evidence type="ECO:0000256" key="3">
    <source>
        <dbReference type="ARBA" id="ARBA00023027"/>
    </source>
</evidence>
<dbReference type="EMBL" id="ONZF01000003">
    <property type="protein sequence ID" value="SPJ24205.1"/>
    <property type="molecule type" value="Genomic_DNA"/>
</dbReference>
<evidence type="ECO:0000256" key="2">
    <source>
        <dbReference type="ARBA" id="ARBA00023002"/>
    </source>
</evidence>
<reference evidence="6 7" key="1">
    <citation type="submission" date="2018-03" db="EMBL/GenBank/DDBJ databases">
        <authorList>
            <person name="Keele B.F."/>
        </authorList>
    </citation>
    <scope>NUCLEOTIDE SEQUENCE [LARGE SCALE GENOMIC DNA]</scope>
    <source>
        <strain evidence="6 7">CECT 8504</strain>
    </source>
</reference>
<organism evidence="6 7">
    <name type="scientific">Palleronia abyssalis</name>
    <dbReference type="NCBI Taxonomy" id="1501240"/>
    <lineage>
        <taxon>Bacteria</taxon>
        <taxon>Pseudomonadati</taxon>
        <taxon>Pseudomonadota</taxon>
        <taxon>Alphaproteobacteria</taxon>
        <taxon>Rhodobacterales</taxon>
        <taxon>Roseobacteraceae</taxon>
        <taxon>Palleronia</taxon>
    </lineage>
</organism>
<evidence type="ECO:0000256" key="1">
    <source>
        <dbReference type="ARBA" id="ARBA00009986"/>
    </source>
</evidence>
<evidence type="ECO:0000256" key="4">
    <source>
        <dbReference type="SAM" id="MobiDB-lite"/>
    </source>
</evidence>
<dbReference type="GO" id="GO:0050608">
    <property type="term" value="F:vanillin dehydrogenase activity"/>
    <property type="evidence" value="ECO:0007669"/>
    <property type="project" value="UniProtKB-EC"/>
</dbReference>
<name>A0A2R8BVP0_9RHOB</name>
<gene>
    <name evidence="6" type="primary">vdh</name>
    <name evidence="6" type="ORF">PAA8504_02033</name>
</gene>
<evidence type="ECO:0000259" key="5">
    <source>
        <dbReference type="Pfam" id="PF00171"/>
    </source>
</evidence>
<dbReference type="InterPro" id="IPR016161">
    <property type="entry name" value="Ald_DH/histidinol_DH"/>
</dbReference>
<dbReference type="AlphaFoldDB" id="A0A2R8BVP0"/>
<keyword evidence="2 6" id="KW-0560">Oxidoreductase</keyword>
<dbReference type="RefSeq" id="WP_108894026.1">
    <property type="nucleotide sequence ID" value="NZ_ONZF01000003.1"/>
</dbReference>
<comment type="similarity">
    <text evidence="1">Belongs to the aldehyde dehydrogenase family.</text>
</comment>
<dbReference type="Proteomes" id="UP000244912">
    <property type="component" value="Unassembled WGS sequence"/>
</dbReference>
<feature type="region of interest" description="Disordered" evidence="4">
    <location>
        <begin position="485"/>
        <end position="506"/>
    </location>
</feature>
<feature type="domain" description="Aldehyde dehydrogenase" evidence="5">
    <location>
        <begin position="33"/>
        <end position="480"/>
    </location>
</feature>
<accession>A0A2R8BVP0</accession>
<dbReference type="SUPFAM" id="SSF53720">
    <property type="entry name" value="ALDH-like"/>
    <property type="match status" value="1"/>
</dbReference>
<feature type="compositionally biased region" description="Basic and acidic residues" evidence="4">
    <location>
        <begin position="495"/>
        <end position="506"/>
    </location>
</feature>
<dbReference type="InterPro" id="IPR015590">
    <property type="entry name" value="Aldehyde_DH_dom"/>
</dbReference>
<protein>
    <submittedName>
        <fullName evidence="6">Vanillin dehydrogenase</fullName>
        <ecNumber evidence="6">1.2.1.67</ecNumber>
    </submittedName>
</protein>
<dbReference type="EC" id="1.2.1.67" evidence="6"/>
<proteinExistence type="inferred from homology"/>
<evidence type="ECO:0000313" key="6">
    <source>
        <dbReference type="EMBL" id="SPJ24205.1"/>
    </source>
</evidence>
<dbReference type="Pfam" id="PF00171">
    <property type="entry name" value="Aldedh"/>
    <property type="match status" value="1"/>
</dbReference>
<dbReference type="InterPro" id="IPR016162">
    <property type="entry name" value="Ald_DH_N"/>
</dbReference>
<dbReference type="PANTHER" id="PTHR42986:SF1">
    <property type="entry name" value="BENZALDEHYDE DEHYDROGENASE YFMT"/>
    <property type="match status" value="1"/>
</dbReference>
<sequence length="506" mass="52536">MPDGGGRAGGSSLYEAQLIIDGAGLPCPGASVFELRGPLTDAVVTRAVAARASQARAAATSAAAAFPAWSETPPQRRSAILRDAARLMLERQSEVVAIAAQEVGASAEWTRFNVGIAVAMLRQAGEIAMPSAAESSSDLGAAGLMTLRRRPAGVVLAIAPWNAPVSLATRAVAAPLACGNTVVLKASELCAKTHEWVARAVIDAGLPPGALNFVTNAPDHAQEVVGALIEHPAVRRVTFTGSSRVGREIAVMAAHHLKPCVLELSGKGTAIVLADADLDRAAREVAHGAFFNQGQVCMSTERVLVEEAVAEPFLAKLVAEANAQRAATPSQSPLGALVSPGAVARLRGFIHDAESRGAVVAAGGEALGTLVQPTVIDRVTPDMRLFSEEAFGPIVGVTRVGDAEEAVSLANLTEFGLVASVFSRDEGRAMRMLRQIETGIGHVNRTTVFDDPTMPFGGVRASGYGRYGGLEAIHEFTECHALTTNPAGDASAGSTDHHHVNREETT</sequence>
<dbReference type="Gene3D" id="3.40.605.10">
    <property type="entry name" value="Aldehyde Dehydrogenase, Chain A, domain 1"/>
    <property type="match status" value="1"/>
</dbReference>